<feature type="transmembrane region" description="Helical" evidence="9">
    <location>
        <begin position="153"/>
        <end position="175"/>
    </location>
</feature>
<evidence type="ECO:0000256" key="4">
    <source>
        <dbReference type="ARBA" id="ARBA00022475"/>
    </source>
</evidence>
<reference evidence="10 11" key="1">
    <citation type="submission" date="2019-07" db="EMBL/GenBank/DDBJ databases">
        <title>Genome assembly of two rare yeast pathogens: Diutina rugosa and Trichomonascus ciferrii.</title>
        <authorList>
            <person name="Mixao V."/>
            <person name="Saus E."/>
            <person name="Hansen A."/>
            <person name="Lass-Flor C."/>
            <person name="Gabaldon T."/>
        </authorList>
    </citation>
    <scope>NUCLEOTIDE SEQUENCE [LARGE SCALE GENOMIC DNA]</scope>
    <source>
        <strain evidence="10 11">CBS 613</strain>
    </source>
</reference>
<sequence length="382" mass="42628">MAVGVILGYFVPQVREKLDHARFADVPVPILVGMIWMMFPVLCKIDYSPSQFKRTNWKYVAASLVVNWVIAPFLMIGLGWATLPDLLEFRVGVIIVGTARCIAMVMIWNELAGGDQQLCATLVLINSLLQIALYGPLVYVYGKYLGGYDDMKLAIWPAIRSVLVFLGIPMAAGFVTRIGTKMLGIYDKTMKLIGPTSLLALLYVIIVLFASQGHAIVDNIGPVFRVVVPLLIYFLVLFTAVVLGCRHYCVPYPQMVTQAFTAASNNFELAIAVAGSIFGVDSKEAMAATVGPLVEVPVLVTLVYAIRWVNQTWYYKKINKCQGCDLQQVVLVHDSDAEEFNDKHKYRRFRAVTSALPDKNEPIVVLEKLNFRELELKLMKTH</sequence>
<dbReference type="Pfam" id="PF01758">
    <property type="entry name" value="SBF"/>
    <property type="match status" value="1"/>
</dbReference>
<keyword evidence="11" id="KW-1185">Reference proteome</keyword>
<keyword evidence="3 8" id="KW-0813">Transport</keyword>
<keyword evidence="5 8" id="KW-0812">Transmembrane</keyword>
<feature type="transmembrane region" description="Helical" evidence="9">
    <location>
        <begin position="59"/>
        <end position="83"/>
    </location>
</feature>
<dbReference type="GO" id="GO:0015105">
    <property type="term" value="F:arsenite transmembrane transporter activity"/>
    <property type="evidence" value="ECO:0007669"/>
    <property type="project" value="TreeGrafter"/>
</dbReference>
<evidence type="ECO:0000256" key="5">
    <source>
        <dbReference type="ARBA" id="ARBA00022692"/>
    </source>
</evidence>
<feature type="transmembrane region" description="Helical" evidence="9">
    <location>
        <begin position="26"/>
        <end position="47"/>
    </location>
</feature>
<gene>
    <name evidence="10" type="ORF">DIURU_001364</name>
</gene>
<name>A0A642UUS3_DIURU</name>
<dbReference type="AlphaFoldDB" id="A0A642UUS3"/>
<dbReference type="Proteomes" id="UP000449547">
    <property type="component" value="Unassembled WGS sequence"/>
</dbReference>
<comment type="caution">
    <text evidence="10">The sequence shown here is derived from an EMBL/GenBank/DDBJ whole genome shotgun (WGS) entry which is preliminary data.</text>
</comment>
<comment type="subcellular location">
    <subcellularLocation>
        <location evidence="1 8">Cell membrane</location>
        <topology evidence="1 8">Multi-pass membrane protein</topology>
    </subcellularLocation>
</comment>
<evidence type="ECO:0000313" key="11">
    <source>
        <dbReference type="Proteomes" id="UP000449547"/>
    </source>
</evidence>
<feature type="transmembrane region" description="Helical" evidence="9">
    <location>
        <begin position="223"/>
        <end position="245"/>
    </location>
</feature>
<dbReference type="PANTHER" id="PTHR43057:SF1">
    <property type="entry name" value="ARSENICAL-RESISTANCE PROTEIN 3"/>
    <property type="match status" value="1"/>
</dbReference>
<feature type="transmembrane region" description="Helical" evidence="9">
    <location>
        <begin position="120"/>
        <end position="141"/>
    </location>
</feature>
<dbReference type="PIRSF" id="PIRSF005508">
    <property type="entry name" value="Acr3"/>
    <property type="match status" value="1"/>
</dbReference>
<dbReference type="GO" id="GO:0015104">
    <property type="term" value="F:antimonite transmembrane transporter activity"/>
    <property type="evidence" value="ECO:0007669"/>
    <property type="project" value="TreeGrafter"/>
</dbReference>
<evidence type="ECO:0000256" key="9">
    <source>
        <dbReference type="SAM" id="Phobius"/>
    </source>
</evidence>
<dbReference type="InterPro" id="IPR004706">
    <property type="entry name" value="Arsenical-R_Acr3"/>
</dbReference>
<dbReference type="RefSeq" id="XP_034013874.1">
    <property type="nucleotide sequence ID" value="XM_034153899.1"/>
</dbReference>
<accession>A0A642UUS3</accession>
<evidence type="ECO:0000256" key="7">
    <source>
        <dbReference type="ARBA" id="ARBA00023136"/>
    </source>
</evidence>
<dbReference type="NCBIfam" id="TIGR00832">
    <property type="entry name" value="acr3"/>
    <property type="match status" value="1"/>
</dbReference>
<feature type="transmembrane region" description="Helical" evidence="9">
    <location>
        <begin position="89"/>
        <end position="108"/>
    </location>
</feature>
<protein>
    <recommendedName>
        <fullName evidence="12">Arsenical-resistance protein ACR3</fullName>
    </recommendedName>
</protein>
<proteinExistence type="inferred from homology"/>
<organism evidence="10 11">
    <name type="scientific">Diutina rugosa</name>
    <name type="common">Yeast</name>
    <name type="synonym">Candida rugosa</name>
    <dbReference type="NCBI Taxonomy" id="5481"/>
    <lineage>
        <taxon>Eukaryota</taxon>
        <taxon>Fungi</taxon>
        <taxon>Dikarya</taxon>
        <taxon>Ascomycota</taxon>
        <taxon>Saccharomycotina</taxon>
        <taxon>Pichiomycetes</taxon>
        <taxon>Debaryomycetaceae</taxon>
        <taxon>Diutina</taxon>
    </lineage>
</organism>
<evidence type="ECO:0000313" key="10">
    <source>
        <dbReference type="EMBL" id="KAA8905828.1"/>
    </source>
</evidence>
<evidence type="ECO:0000256" key="6">
    <source>
        <dbReference type="ARBA" id="ARBA00022989"/>
    </source>
</evidence>
<evidence type="ECO:0008006" key="12">
    <source>
        <dbReference type="Google" id="ProtNLM"/>
    </source>
</evidence>
<keyword evidence="4 8" id="KW-1003">Cell membrane</keyword>
<dbReference type="GO" id="GO:0015297">
    <property type="term" value="F:antiporter activity"/>
    <property type="evidence" value="ECO:0007669"/>
    <property type="project" value="UniProtKB-UniRule"/>
</dbReference>
<dbReference type="PANTHER" id="PTHR43057">
    <property type="entry name" value="ARSENITE EFFLUX TRANSPORTER"/>
    <property type="match status" value="1"/>
</dbReference>
<evidence type="ECO:0000256" key="1">
    <source>
        <dbReference type="ARBA" id="ARBA00004651"/>
    </source>
</evidence>
<dbReference type="EMBL" id="SWFT01000041">
    <property type="protein sequence ID" value="KAA8905828.1"/>
    <property type="molecule type" value="Genomic_DNA"/>
</dbReference>
<dbReference type="GeneID" id="54780017"/>
<evidence type="ECO:0000256" key="8">
    <source>
        <dbReference type="PIRNR" id="PIRNR005508"/>
    </source>
</evidence>
<evidence type="ECO:0000256" key="3">
    <source>
        <dbReference type="ARBA" id="ARBA00022448"/>
    </source>
</evidence>
<dbReference type="VEuPathDB" id="FungiDB:DIURU_001364"/>
<dbReference type="InterPro" id="IPR002657">
    <property type="entry name" value="BilAc:Na_symport/Acr3"/>
</dbReference>
<dbReference type="InterPro" id="IPR038770">
    <property type="entry name" value="Na+/solute_symporter_sf"/>
</dbReference>
<keyword evidence="6 8" id="KW-1133">Transmembrane helix</keyword>
<keyword evidence="7 8" id="KW-0472">Membrane</keyword>
<feature type="transmembrane region" description="Helical" evidence="9">
    <location>
        <begin position="196"/>
        <end position="217"/>
    </location>
</feature>
<dbReference type="OMA" id="MVLMWGY"/>
<dbReference type="Gene3D" id="1.20.1530.20">
    <property type="match status" value="1"/>
</dbReference>
<dbReference type="GO" id="GO:0005886">
    <property type="term" value="C:plasma membrane"/>
    <property type="evidence" value="ECO:0007669"/>
    <property type="project" value="UniProtKB-SubCell"/>
</dbReference>
<evidence type="ECO:0000256" key="2">
    <source>
        <dbReference type="ARBA" id="ARBA00010110"/>
    </source>
</evidence>
<comment type="similarity">
    <text evidence="2 8">Belongs to the arsenical resistance-3 (ACR3) (TC 2.A.59) family.</text>
</comment>
<dbReference type="OrthoDB" id="187348at2759"/>